<dbReference type="EMBL" id="CP015136">
    <property type="protein sequence ID" value="AMY12362.1"/>
    <property type="molecule type" value="Genomic_DNA"/>
</dbReference>
<name>A0A143PUU7_LUTPR</name>
<dbReference type="AlphaFoldDB" id="A0A143PUU7"/>
<feature type="chain" id="PRO_5007512003" description="GH26 domain-containing protein" evidence="1">
    <location>
        <begin position="23"/>
        <end position="344"/>
    </location>
</feature>
<feature type="signal peptide" evidence="1">
    <location>
        <begin position="1"/>
        <end position="22"/>
    </location>
</feature>
<evidence type="ECO:0008006" key="4">
    <source>
        <dbReference type="Google" id="ProtNLM"/>
    </source>
</evidence>
<evidence type="ECO:0000256" key="1">
    <source>
        <dbReference type="SAM" id="SignalP"/>
    </source>
</evidence>
<dbReference type="RefSeq" id="WP_234800588.1">
    <property type="nucleotide sequence ID" value="NZ_CP015136.1"/>
</dbReference>
<dbReference type="Proteomes" id="UP000076079">
    <property type="component" value="Chromosome"/>
</dbReference>
<dbReference type="STRING" id="1855912.LuPra_05635"/>
<evidence type="ECO:0000313" key="3">
    <source>
        <dbReference type="Proteomes" id="UP000076079"/>
    </source>
</evidence>
<evidence type="ECO:0000313" key="2">
    <source>
        <dbReference type="EMBL" id="AMY12362.1"/>
    </source>
</evidence>
<accession>A0A143PUU7</accession>
<reference evidence="3" key="2">
    <citation type="submission" date="2016-04" db="EMBL/GenBank/DDBJ databases">
        <title>First Complete Genome Sequence of a Subdivision 6 Acidobacterium.</title>
        <authorList>
            <person name="Huang S."/>
            <person name="Vieira S."/>
            <person name="Bunk B."/>
            <person name="Riedel T."/>
            <person name="Sproeer C."/>
            <person name="Overmann J."/>
        </authorList>
    </citation>
    <scope>NUCLEOTIDE SEQUENCE [LARGE SCALE GENOMIC DNA]</scope>
    <source>
        <strain evidence="3">DSM 100886 HEG_-6_39</strain>
    </source>
</reference>
<dbReference type="KEGG" id="abac:LuPra_05635"/>
<gene>
    <name evidence="2" type="ORF">LuPra_05635</name>
</gene>
<keyword evidence="3" id="KW-1185">Reference proteome</keyword>
<sequence precursor="true">MRPRAFPTAILGLLAAVTCLSAAIDTPAPTLVPGARVLLDAHNAYPYEGRFGDRVARALATGVPVAIEQDLIWRAGANGTGVSVVGHDVDKVVDAPTFESYFFGTIAPVMEQALKENRRDRWPLVVLNLDFKTNEPAHHAQVRQVLGRYQRWLTSAPRTATPDQPSPMTVGPLLVLTGSHQSQQTDFHDQLVVGDALWLFGAYEAPPPAGATAEDRALALAATPVETLLAHRATNYRRWANFPWHVIEKGGQPHAGPWDAADRARLDALVSRAHAQGLWIRFYTLNGHPAADADAQGWSKGYNFGNLANAAIRWKAAREAKVDFVATDQYEEYAGERRTQNAGR</sequence>
<organism evidence="2 3">
    <name type="scientific">Luteitalea pratensis</name>
    <dbReference type="NCBI Taxonomy" id="1855912"/>
    <lineage>
        <taxon>Bacteria</taxon>
        <taxon>Pseudomonadati</taxon>
        <taxon>Acidobacteriota</taxon>
        <taxon>Vicinamibacteria</taxon>
        <taxon>Vicinamibacterales</taxon>
        <taxon>Vicinamibacteraceae</taxon>
        <taxon>Luteitalea</taxon>
    </lineage>
</organism>
<keyword evidence="1" id="KW-0732">Signal</keyword>
<reference evidence="2 3" key="1">
    <citation type="journal article" date="2016" name="Genome Announc.">
        <title>First Complete Genome Sequence of a Subdivision 6 Acidobacterium Strain.</title>
        <authorList>
            <person name="Huang S."/>
            <person name="Vieira S."/>
            <person name="Bunk B."/>
            <person name="Riedel T."/>
            <person name="Sproer C."/>
            <person name="Overmann J."/>
        </authorList>
    </citation>
    <scope>NUCLEOTIDE SEQUENCE [LARGE SCALE GENOMIC DNA]</scope>
    <source>
        <strain evidence="3">DSM 100886 HEG_-6_39</strain>
    </source>
</reference>
<protein>
    <recommendedName>
        <fullName evidence="4">GH26 domain-containing protein</fullName>
    </recommendedName>
</protein>
<proteinExistence type="predicted"/>